<dbReference type="AlphaFoldDB" id="A0A238H3Y6"/>
<proteinExistence type="predicted"/>
<name>A0A238H3Y6_9BURK</name>
<reference evidence="1 2" key="1">
    <citation type="submission" date="2017-04" db="EMBL/GenBank/DDBJ databases">
        <authorList>
            <person name="Afonso C.L."/>
            <person name="Miller P.J."/>
            <person name="Scott M.A."/>
            <person name="Spackman E."/>
            <person name="Goraichik I."/>
            <person name="Dimitrov K.M."/>
            <person name="Suarez D.L."/>
            <person name="Swayne D.E."/>
        </authorList>
    </citation>
    <scope>NUCLEOTIDE SEQUENCE [LARGE SCALE GENOMIC DNA]</scope>
    <source>
        <strain evidence="1">LMG 28154</strain>
    </source>
</reference>
<organism evidence="1 2">
    <name type="scientific">Burkholderia singularis</name>
    <dbReference type="NCBI Taxonomy" id="1503053"/>
    <lineage>
        <taxon>Bacteria</taxon>
        <taxon>Pseudomonadati</taxon>
        <taxon>Pseudomonadota</taxon>
        <taxon>Betaproteobacteria</taxon>
        <taxon>Burkholderiales</taxon>
        <taxon>Burkholderiaceae</taxon>
        <taxon>Burkholderia</taxon>
        <taxon>pseudomallei group</taxon>
    </lineage>
</organism>
<gene>
    <name evidence="1" type="ORF">BSIN_3218</name>
</gene>
<accession>A0A238H3Y6</accession>
<evidence type="ECO:0000313" key="1">
    <source>
        <dbReference type="EMBL" id="SMG00026.1"/>
    </source>
</evidence>
<evidence type="ECO:0000313" key="2">
    <source>
        <dbReference type="Proteomes" id="UP000198460"/>
    </source>
</evidence>
<sequence length="74" mass="7849">MAAVFSTPAHPRCASLACDTVEPNAAHAFTARPPSCVRGYFNRAKADGREAARFIDRASAQTAAYRSGPRAPGR</sequence>
<dbReference type="EMBL" id="FXAN01000049">
    <property type="protein sequence ID" value="SMG00026.1"/>
    <property type="molecule type" value="Genomic_DNA"/>
</dbReference>
<protein>
    <submittedName>
        <fullName evidence="1">Uncharacterized protein</fullName>
    </submittedName>
</protein>
<dbReference type="Proteomes" id="UP000198460">
    <property type="component" value="Unassembled WGS sequence"/>
</dbReference>